<dbReference type="InterPro" id="IPR006016">
    <property type="entry name" value="UspA"/>
</dbReference>
<evidence type="ECO:0000313" key="2">
    <source>
        <dbReference type="EMBL" id="ALE19086.1"/>
    </source>
</evidence>
<dbReference type="SUPFAM" id="SSF52402">
    <property type="entry name" value="Adenine nucleotide alpha hydrolases-like"/>
    <property type="match status" value="1"/>
</dbReference>
<feature type="domain" description="UspA" evidence="1">
    <location>
        <begin position="164"/>
        <end position="267"/>
    </location>
</feature>
<gene>
    <name evidence="2" type="ORF">AL705_05090</name>
    <name evidence="3" type="ORF">LC603019_00998</name>
</gene>
<accession>A0A0M4MZY8</accession>
<dbReference type="EMBL" id="LR584267">
    <property type="protein sequence ID" value="VHO00838.1"/>
    <property type="molecule type" value="Genomic_DNA"/>
</dbReference>
<dbReference type="Proteomes" id="UP000324288">
    <property type="component" value="Chromosome"/>
</dbReference>
<dbReference type="RefSeq" id="WP_053962095.1">
    <property type="nucleotide sequence ID" value="NZ_CAMJVL010000011.1"/>
</dbReference>
<dbReference type="OrthoDB" id="5242641at2"/>
<name>A0A0M4MZY8_9ACTN</name>
<reference evidence="3 5" key="3">
    <citation type="submission" date="2019-04" db="EMBL/GenBank/DDBJ databases">
        <authorList>
            <person name="Seth-Smith MB H."/>
            <person name="Seth-Smith H."/>
        </authorList>
    </citation>
    <scope>NUCLEOTIDE SEQUENCE [LARGE SCALE GENOMIC DNA]</scope>
    <source>
        <strain evidence="3">USB-603019</strain>
    </source>
</reference>
<dbReference type="GeneID" id="84894924"/>
<organism evidence="2 4">
    <name type="scientific">Lawsonella clevelandensis</name>
    <dbReference type="NCBI Taxonomy" id="1528099"/>
    <lineage>
        <taxon>Bacteria</taxon>
        <taxon>Bacillati</taxon>
        <taxon>Actinomycetota</taxon>
        <taxon>Actinomycetes</taxon>
        <taxon>Mycobacteriales</taxon>
        <taxon>Lawsonellaceae</taxon>
        <taxon>Lawsonella</taxon>
    </lineage>
</organism>
<evidence type="ECO:0000313" key="3">
    <source>
        <dbReference type="EMBL" id="VHO00838.1"/>
    </source>
</evidence>
<dbReference type="Gene3D" id="3.40.50.12370">
    <property type="match status" value="1"/>
</dbReference>
<evidence type="ECO:0000313" key="5">
    <source>
        <dbReference type="Proteomes" id="UP000324288"/>
    </source>
</evidence>
<dbReference type="EMBL" id="CP012390">
    <property type="protein sequence ID" value="ALE19086.1"/>
    <property type="molecule type" value="Genomic_DNA"/>
</dbReference>
<reference evidence="2 4" key="1">
    <citation type="journal article" date="2015" name="Genome Announc.">
        <title>Complete Genome Sequences for Two Strains of a Novel Fastidious, Partially Acid-Fast, Gram-Positive Corynebacterineae Bacterium, Derived from Human Clinical Samples.</title>
        <authorList>
            <person name="Nicholson A.C."/>
            <person name="Bell M."/>
            <person name="Humrighouse B.W."/>
            <person name="McQuiston J.R."/>
        </authorList>
    </citation>
    <scope>NUCLEOTIDE SEQUENCE [LARGE SCALE GENOMIC DNA]</scope>
    <source>
        <strain evidence="2 4">X1698</strain>
    </source>
</reference>
<dbReference type="KEGG" id="cbq:AL705_05090"/>
<protein>
    <recommendedName>
        <fullName evidence="1">UspA domain-containing protein</fullName>
    </recommendedName>
</protein>
<dbReference type="Proteomes" id="UP000068137">
    <property type="component" value="Chromosome"/>
</dbReference>
<sequence length="297" mass="31238">MRDFYRFQVCWHPRTSGDEALQLACSLAAIGQTTVQVVAPIYPSDAPTGTQRFLRSLSHKLGTATPEPGDTAAAVRALGTTGLGSNHFATLPAFSVEAADLLHAVVEGVTDPQALPTTMVVLGPEAHGPQTGIDPDGFAVQVVRALQLPVAIAPQGYPGSPSGIRRVTCTFDGSDASQEALRMATVLAQALDAEVRVATTTPPPLTEEETITRREPLTNPLLETGCALVTEWSGADTISTPEPDWAMQNEESSAEARWLPEELVVLGHVPSAADNATWARVCTAFGVPMVLVPAVVG</sequence>
<dbReference type="Pfam" id="PF00582">
    <property type="entry name" value="Usp"/>
    <property type="match status" value="1"/>
</dbReference>
<evidence type="ECO:0000313" key="4">
    <source>
        <dbReference type="Proteomes" id="UP000068137"/>
    </source>
</evidence>
<proteinExistence type="predicted"/>
<evidence type="ECO:0000259" key="1">
    <source>
        <dbReference type="Pfam" id="PF00582"/>
    </source>
</evidence>
<keyword evidence="5" id="KW-1185">Reference proteome</keyword>
<dbReference type="AlphaFoldDB" id="A0A0M4MZY8"/>
<reference evidence="2" key="2">
    <citation type="journal article" date="2016" name="Int. J. Syst. Evol. Microbiol.">
        <title>Lawsonella clevelandensis gen. nov., sp. nov., a new member of the suborder Corynebacterineae isolated from human abscesses.</title>
        <authorList>
            <person name="Bell M.E."/>
            <person name="Bernard K.A."/>
            <person name="Harrington S.M."/>
            <person name="Patel N.B."/>
            <person name="Tucker T.A."/>
            <person name="Metcalfe M.G."/>
            <person name="McQuiston J.R."/>
        </authorList>
    </citation>
    <scope>NUCLEOTIDE SEQUENCE</scope>
    <source>
        <strain evidence="2">X1698</strain>
    </source>
</reference>